<evidence type="ECO:0000313" key="4">
    <source>
        <dbReference type="Proteomes" id="UP001331561"/>
    </source>
</evidence>
<proteinExistence type="predicted"/>
<evidence type="ECO:0000256" key="1">
    <source>
        <dbReference type="SAM" id="MobiDB-lite"/>
    </source>
</evidence>
<keyword evidence="2" id="KW-0812">Transmembrane</keyword>
<feature type="region of interest" description="Disordered" evidence="1">
    <location>
        <begin position="123"/>
        <end position="145"/>
    </location>
</feature>
<dbReference type="Proteomes" id="UP001331561">
    <property type="component" value="Unassembled WGS sequence"/>
</dbReference>
<protein>
    <recommendedName>
        <fullName evidence="5">DUF2946 domain-containing protein</fullName>
    </recommendedName>
</protein>
<dbReference type="RefSeq" id="WP_327598058.1">
    <property type="nucleotide sequence ID" value="NZ_JAYXHS010000001.1"/>
</dbReference>
<reference evidence="3 4" key="1">
    <citation type="submission" date="2024-01" db="EMBL/GenBank/DDBJ databases">
        <title>Uliginosibacterium soil sp. nov.</title>
        <authorList>
            <person name="Lv Y."/>
        </authorList>
    </citation>
    <scope>NUCLEOTIDE SEQUENCE [LARGE SCALE GENOMIC DNA]</scope>
    <source>
        <strain evidence="3 4">H3</strain>
    </source>
</reference>
<accession>A0ABU6K0I4</accession>
<feature type="compositionally biased region" description="Basic and acidic residues" evidence="1">
    <location>
        <begin position="66"/>
        <end position="82"/>
    </location>
</feature>
<keyword evidence="2" id="KW-1133">Transmembrane helix</keyword>
<evidence type="ECO:0000313" key="3">
    <source>
        <dbReference type="EMBL" id="MEC5385094.1"/>
    </source>
</evidence>
<comment type="caution">
    <text evidence="3">The sequence shown here is derived from an EMBL/GenBank/DDBJ whole genome shotgun (WGS) entry which is preliminary data.</text>
</comment>
<feature type="region of interest" description="Disordered" evidence="1">
    <location>
        <begin position="61"/>
        <end position="83"/>
    </location>
</feature>
<gene>
    <name evidence="3" type="ORF">VVD49_05125</name>
</gene>
<evidence type="ECO:0008006" key="5">
    <source>
        <dbReference type="Google" id="ProtNLM"/>
    </source>
</evidence>
<dbReference type="EMBL" id="JAYXHS010000001">
    <property type="protein sequence ID" value="MEC5385094.1"/>
    <property type="molecule type" value="Genomic_DNA"/>
</dbReference>
<name>A0ABU6K0I4_9RHOO</name>
<keyword evidence="2" id="KW-0472">Membrane</keyword>
<organism evidence="3 4">
    <name type="scientific">Uliginosibacterium silvisoli</name>
    <dbReference type="NCBI Taxonomy" id="3114758"/>
    <lineage>
        <taxon>Bacteria</taxon>
        <taxon>Pseudomonadati</taxon>
        <taxon>Pseudomonadota</taxon>
        <taxon>Betaproteobacteria</taxon>
        <taxon>Rhodocyclales</taxon>
        <taxon>Zoogloeaceae</taxon>
        <taxon>Uliginosibacterium</taxon>
    </lineage>
</organism>
<evidence type="ECO:0000256" key="2">
    <source>
        <dbReference type="SAM" id="Phobius"/>
    </source>
</evidence>
<keyword evidence="4" id="KW-1185">Reference proteome</keyword>
<feature type="transmembrane region" description="Helical" evidence="2">
    <location>
        <begin position="30"/>
        <end position="51"/>
    </location>
</feature>
<sequence>MHYTADALIESSCLDAAQTFPIDSATMKRLLLILFVLLLPLESIWAVAGAFCGHEADAGSQQHFGHHTDQHQHAPADQDGTDKSQASGECGACHFGHCCFMLTSFTLQTTASPAVYAVIRKGSPPARSNARPERPKWPGSQPALA</sequence>